<keyword evidence="2" id="KW-0812">Transmembrane</keyword>
<feature type="signal peptide" evidence="2">
    <location>
        <begin position="1"/>
        <end position="26"/>
    </location>
</feature>
<evidence type="ECO:0000256" key="1">
    <source>
        <dbReference type="ARBA" id="ARBA00007613"/>
    </source>
</evidence>
<keyword evidence="2" id="KW-0449">Lipoprotein</keyword>
<dbReference type="PANTHER" id="PTHR30203">
    <property type="entry name" value="OUTER MEMBRANE CATION EFFLUX PROTEIN"/>
    <property type="match status" value="1"/>
</dbReference>
<evidence type="ECO:0000313" key="4">
    <source>
        <dbReference type="EMBL" id="PJG52265.1"/>
    </source>
</evidence>
<dbReference type="Gene3D" id="2.20.200.10">
    <property type="entry name" value="Outer membrane efflux proteins (OEP)"/>
    <property type="match status" value="1"/>
</dbReference>
<dbReference type="EMBL" id="PGVG01000026">
    <property type="protein sequence ID" value="PJG52265.1"/>
    <property type="molecule type" value="Genomic_DNA"/>
</dbReference>
<gene>
    <name evidence="4" type="ORF">CVM73_26410</name>
</gene>
<name>A0A2M8R384_9BRAD</name>
<dbReference type="GO" id="GO:0015562">
    <property type="term" value="F:efflux transmembrane transporter activity"/>
    <property type="evidence" value="ECO:0007669"/>
    <property type="project" value="InterPro"/>
</dbReference>
<dbReference type="InterPro" id="IPR003423">
    <property type="entry name" value="OMP_efflux"/>
</dbReference>
<dbReference type="GO" id="GO:0005886">
    <property type="term" value="C:plasma membrane"/>
    <property type="evidence" value="ECO:0007669"/>
    <property type="project" value="UniProtKB-SubCell"/>
</dbReference>
<protein>
    <submittedName>
        <fullName evidence="4">RND transporter</fullName>
    </submittedName>
</protein>
<accession>A0A2M8R384</accession>
<comment type="caution">
    <text evidence="4">The sequence shown here is derived from an EMBL/GenBank/DDBJ whole genome shotgun (WGS) entry which is preliminary data.</text>
</comment>
<dbReference type="RefSeq" id="WP_100234736.1">
    <property type="nucleotide sequence ID" value="NZ_PGVG01000026.1"/>
</dbReference>
<keyword evidence="2" id="KW-0472">Membrane</keyword>
<keyword evidence="3" id="KW-0175">Coiled coil</keyword>
<dbReference type="Proteomes" id="UP000231194">
    <property type="component" value="Unassembled WGS sequence"/>
</dbReference>
<keyword evidence="5" id="KW-1185">Reference proteome</keyword>
<keyword evidence="2" id="KW-0564">Palmitate</keyword>
<dbReference type="PANTHER" id="PTHR30203:SF25">
    <property type="entry name" value="OUTER MEMBRANE PROTEIN-RELATED"/>
    <property type="match status" value="1"/>
</dbReference>
<dbReference type="SUPFAM" id="SSF56954">
    <property type="entry name" value="Outer membrane efflux proteins (OEP)"/>
    <property type="match status" value="1"/>
</dbReference>
<proteinExistence type="inferred from homology"/>
<reference evidence="4 5" key="1">
    <citation type="submission" date="2017-11" db="EMBL/GenBank/DDBJ databases">
        <title>Bradyrhizobium forestalis sp. nov., an efficient nitrogen-fixing bacterium isolated from nodules of forest legume species in the Amazon.</title>
        <authorList>
            <person name="Costa E.M."/>
            <person name="Guimaraes A."/>
            <person name="Carvalho T.S."/>
            <person name="Rodrigues T.L."/>
            <person name="Ribeiro P.R.A."/>
            <person name="Lebbe L."/>
            <person name="Willems A."/>
            <person name="Moreira F.M.S."/>
        </authorList>
    </citation>
    <scope>NUCLEOTIDE SEQUENCE [LARGE SCALE GENOMIC DNA]</scope>
    <source>
        <strain evidence="4 5">INPA54B</strain>
    </source>
</reference>
<dbReference type="AlphaFoldDB" id="A0A2M8R384"/>
<dbReference type="Pfam" id="PF02321">
    <property type="entry name" value="OEP"/>
    <property type="match status" value="2"/>
</dbReference>
<keyword evidence="2" id="KW-0732">Signal</keyword>
<evidence type="ECO:0000313" key="5">
    <source>
        <dbReference type="Proteomes" id="UP000231194"/>
    </source>
</evidence>
<organism evidence="4 5">
    <name type="scientific">Bradyrhizobium forestalis</name>
    <dbReference type="NCBI Taxonomy" id="1419263"/>
    <lineage>
        <taxon>Bacteria</taxon>
        <taxon>Pseudomonadati</taxon>
        <taxon>Pseudomonadota</taxon>
        <taxon>Alphaproteobacteria</taxon>
        <taxon>Hyphomicrobiales</taxon>
        <taxon>Nitrobacteraceae</taxon>
        <taxon>Bradyrhizobium</taxon>
    </lineage>
</organism>
<dbReference type="NCBIfam" id="TIGR01845">
    <property type="entry name" value="outer_NodT"/>
    <property type="match status" value="1"/>
</dbReference>
<comment type="similarity">
    <text evidence="1 2">Belongs to the outer membrane factor (OMF) (TC 1.B.17) family.</text>
</comment>
<feature type="chain" id="PRO_5014487393" evidence="2">
    <location>
        <begin position="27"/>
        <end position="527"/>
    </location>
</feature>
<keyword evidence="2" id="KW-1134">Transmembrane beta strand</keyword>
<dbReference type="Gene3D" id="1.20.1600.10">
    <property type="entry name" value="Outer membrane efflux proteins (OEP)"/>
    <property type="match status" value="1"/>
</dbReference>
<evidence type="ECO:0000256" key="2">
    <source>
        <dbReference type="RuleBase" id="RU362097"/>
    </source>
</evidence>
<comment type="subcellular location">
    <subcellularLocation>
        <location evidence="2">Cell membrane</location>
        <topology evidence="2">Lipid-anchor</topology>
    </subcellularLocation>
</comment>
<feature type="coiled-coil region" evidence="3">
    <location>
        <begin position="203"/>
        <end position="230"/>
    </location>
</feature>
<evidence type="ECO:0000256" key="3">
    <source>
        <dbReference type="SAM" id="Coils"/>
    </source>
</evidence>
<sequence>MNSLVPSRVFRSWILCWGAASLSACSVGPDFSMPEAQLPGRYIARPDSNANNSAHERTTAVDLTQWWRSFRDPRLVSLVDRAIAANPDIAIAIGRLQQARTRQFVLTGATLPKGELSAGAGFGTGSDNTRGRVAETLHSASNTTGFDHVFEAGGFDSAWELDVFGKLRREIEASHLDALAAAKARDAVLVSVIADVARAYIELRGYQAQLAAVRRSMETAQRSLKVAQTRFSEGLTNELDVTLAQRQVATFEATVGPLTGQIQSTQYVIAGLLGQFPETLAKELGTYTPPPRFPAKIPIDLPVSLLQRRADIQQAEFEVGSATARVGSATADLFPRLAVTSAVGGQGGARAATGTPTTFIGGVGPALYWPVLDFGTLDARVELADYQARETLLRYKTRVLNAVQEVDQAIAGYNGERSRLASLSRARSASLVAVKLASERYERGLTDFLNVLDAERQQFELEAQYVTSQRRAGVQLVALYKALGGGWEPYQAVPPIRIPEPAIAAAVRESARLRPASADPGSLQFQP</sequence>
<dbReference type="InterPro" id="IPR010131">
    <property type="entry name" value="MdtP/NodT-like"/>
</dbReference>